<feature type="transmembrane region" description="Helical" evidence="5">
    <location>
        <begin position="82"/>
        <end position="102"/>
    </location>
</feature>
<evidence type="ECO:0000259" key="6">
    <source>
        <dbReference type="Pfam" id="PF02656"/>
    </source>
</evidence>
<keyword evidence="2 5" id="KW-0812">Transmembrane</keyword>
<evidence type="ECO:0000256" key="5">
    <source>
        <dbReference type="SAM" id="Phobius"/>
    </source>
</evidence>
<dbReference type="GO" id="GO:0012505">
    <property type="term" value="C:endomembrane system"/>
    <property type="evidence" value="ECO:0007669"/>
    <property type="project" value="UniProtKB-SubCell"/>
</dbReference>
<evidence type="ECO:0000256" key="4">
    <source>
        <dbReference type="ARBA" id="ARBA00023136"/>
    </source>
</evidence>
<evidence type="ECO:0000256" key="2">
    <source>
        <dbReference type="ARBA" id="ARBA00022692"/>
    </source>
</evidence>
<keyword evidence="3 5" id="KW-1133">Transmembrane helix</keyword>
<evidence type="ECO:0000256" key="1">
    <source>
        <dbReference type="ARBA" id="ARBA00004127"/>
    </source>
</evidence>
<keyword evidence="8" id="KW-1185">Reference proteome</keyword>
<organism evidence="7 8">
    <name type="scientific">Croceibacterium salegens</name>
    <dbReference type="NCBI Taxonomy" id="1737568"/>
    <lineage>
        <taxon>Bacteria</taxon>
        <taxon>Pseudomonadati</taxon>
        <taxon>Pseudomonadota</taxon>
        <taxon>Alphaproteobacteria</taxon>
        <taxon>Sphingomonadales</taxon>
        <taxon>Erythrobacteraceae</taxon>
        <taxon>Croceibacterium</taxon>
    </lineage>
</organism>
<comment type="subcellular location">
    <subcellularLocation>
        <location evidence="1">Endomembrane system</location>
        <topology evidence="1">Multi-pass membrane protein</topology>
    </subcellularLocation>
</comment>
<protein>
    <submittedName>
        <fullName evidence="7">DUF202 domain-containing protein</fullName>
    </submittedName>
</protein>
<proteinExistence type="predicted"/>
<comment type="caution">
    <text evidence="7">The sequence shown here is derived from an EMBL/GenBank/DDBJ whole genome shotgun (WGS) entry which is preliminary data.</text>
</comment>
<dbReference type="AlphaFoldDB" id="A0A6I4SUU0"/>
<dbReference type="RefSeq" id="WP_159792194.1">
    <property type="nucleotide sequence ID" value="NZ_WTYM01000029.1"/>
</dbReference>
<dbReference type="Proteomes" id="UP000433652">
    <property type="component" value="Unassembled WGS sequence"/>
</dbReference>
<gene>
    <name evidence="7" type="ORF">GRI89_03340</name>
</gene>
<dbReference type="Pfam" id="PF02656">
    <property type="entry name" value="DUF202"/>
    <property type="match status" value="1"/>
</dbReference>
<dbReference type="InterPro" id="IPR003807">
    <property type="entry name" value="DUF202"/>
</dbReference>
<name>A0A6I4SUU0_9SPHN</name>
<accession>A0A6I4SUU0</accession>
<evidence type="ECO:0000313" key="7">
    <source>
        <dbReference type="EMBL" id="MXO58576.1"/>
    </source>
</evidence>
<feature type="domain" description="DUF202" evidence="6">
    <location>
        <begin position="32"/>
        <end position="104"/>
    </location>
</feature>
<keyword evidence="4 5" id="KW-0472">Membrane</keyword>
<feature type="transmembrane region" description="Helical" evidence="5">
    <location>
        <begin position="123"/>
        <end position="148"/>
    </location>
</feature>
<reference evidence="7 8" key="1">
    <citation type="submission" date="2019-12" db="EMBL/GenBank/DDBJ databases">
        <title>Genomic-based taxomic classification of the family Erythrobacteraceae.</title>
        <authorList>
            <person name="Xu L."/>
        </authorList>
    </citation>
    <scope>NUCLEOTIDE SEQUENCE [LARGE SCALE GENOMIC DNA]</scope>
    <source>
        <strain evidence="7 8">MCCC 1K01500</strain>
    </source>
</reference>
<dbReference type="EMBL" id="WTYM01000029">
    <property type="protein sequence ID" value="MXO58576.1"/>
    <property type="molecule type" value="Genomic_DNA"/>
</dbReference>
<evidence type="ECO:0000256" key="3">
    <source>
        <dbReference type="ARBA" id="ARBA00022989"/>
    </source>
</evidence>
<feature type="transmembrane region" description="Helical" evidence="5">
    <location>
        <begin position="41"/>
        <end position="62"/>
    </location>
</feature>
<evidence type="ECO:0000313" key="8">
    <source>
        <dbReference type="Proteomes" id="UP000433652"/>
    </source>
</evidence>
<sequence>MTTEGENGDTTLLGGDMSSELSANRTAMSFERTALSAHRTLLSMMQASLSLIGFGFTIFQFFTSLSNEYLKGEFPQHTARLFGLAMVSMGLILLSLGIYDHYKAMTLLRERKRHLVDLGLVHNYLPIRIASSMAISILMLLLGLLALADILFSL</sequence>